<dbReference type="AlphaFoldDB" id="A0A9D3Y8I9"/>
<evidence type="ECO:0000313" key="1">
    <source>
        <dbReference type="EMBL" id="KAH3693842.1"/>
    </source>
</evidence>
<organism evidence="1 2">
    <name type="scientific">Dreissena polymorpha</name>
    <name type="common">Zebra mussel</name>
    <name type="synonym">Mytilus polymorpha</name>
    <dbReference type="NCBI Taxonomy" id="45954"/>
    <lineage>
        <taxon>Eukaryota</taxon>
        <taxon>Metazoa</taxon>
        <taxon>Spiralia</taxon>
        <taxon>Lophotrochozoa</taxon>
        <taxon>Mollusca</taxon>
        <taxon>Bivalvia</taxon>
        <taxon>Autobranchia</taxon>
        <taxon>Heteroconchia</taxon>
        <taxon>Euheterodonta</taxon>
        <taxon>Imparidentia</taxon>
        <taxon>Neoheterodontei</taxon>
        <taxon>Myida</taxon>
        <taxon>Dreissenoidea</taxon>
        <taxon>Dreissenidae</taxon>
        <taxon>Dreissena</taxon>
    </lineage>
</organism>
<dbReference type="Proteomes" id="UP000828390">
    <property type="component" value="Unassembled WGS sequence"/>
</dbReference>
<name>A0A9D3Y8I9_DREPO</name>
<reference evidence="1" key="2">
    <citation type="submission" date="2020-11" db="EMBL/GenBank/DDBJ databases">
        <authorList>
            <person name="McCartney M.A."/>
            <person name="Auch B."/>
            <person name="Kono T."/>
            <person name="Mallez S."/>
            <person name="Becker A."/>
            <person name="Gohl D.M."/>
            <person name="Silverstein K.A.T."/>
            <person name="Koren S."/>
            <person name="Bechman K.B."/>
            <person name="Herman A."/>
            <person name="Abrahante J.E."/>
            <person name="Garbe J."/>
        </authorList>
    </citation>
    <scope>NUCLEOTIDE SEQUENCE</scope>
    <source>
        <strain evidence="1">Duluth1</strain>
        <tissue evidence="1">Whole animal</tissue>
    </source>
</reference>
<gene>
    <name evidence="1" type="ORF">DPMN_081281</name>
</gene>
<protein>
    <submittedName>
        <fullName evidence="1">Uncharacterized protein</fullName>
    </submittedName>
</protein>
<reference evidence="1" key="1">
    <citation type="journal article" date="2019" name="bioRxiv">
        <title>The Genome of the Zebra Mussel, Dreissena polymorpha: A Resource for Invasive Species Research.</title>
        <authorList>
            <person name="McCartney M.A."/>
            <person name="Auch B."/>
            <person name="Kono T."/>
            <person name="Mallez S."/>
            <person name="Zhang Y."/>
            <person name="Obille A."/>
            <person name="Becker A."/>
            <person name="Abrahante J.E."/>
            <person name="Garbe J."/>
            <person name="Badalamenti J.P."/>
            <person name="Herman A."/>
            <person name="Mangelson H."/>
            <person name="Liachko I."/>
            <person name="Sullivan S."/>
            <person name="Sone E.D."/>
            <person name="Koren S."/>
            <person name="Silverstein K.A.T."/>
            <person name="Beckman K.B."/>
            <person name="Gohl D.M."/>
        </authorList>
    </citation>
    <scope>NUCLEOTIDE SEQUENCE</scope>
    <source>
        <strain evidence="1">Duluth1</strain>
        <tissue evidence="1">Whole animal</tissue>
    </source>
</reference>
<accession>A0A9D3Y8I9</accession>
<keyword evidence="2" id="KW-1185">Reference proteome</keyword>
<proteinExistence type="predicted"/>
<comment type="caution">
    <text evidence="1">The sequence shown here is derived from an EMBL/GenBank/DDBJ whole genome shotgun (WGS) entry which is preliminary data.</text>
</comment>
<dbReference type="EMBL" id="JAIWYP010000016">
    <property type="protein sequence ID" value="KAH3693842.1"/>
    <property type="molecule type" value="Genomic_DNA"/>
</dbReference>
<sequence>MGKSRAEIQRAYRKKQKLKGPAFLSELCQQGKDKGRNGAAEADAYRHAACLTQGRAMIDRIVIREVQYQFGVNRCRNEEIIVKDNFGWLWPIMGGAPQDFQYQFEVNRCRNEEIIVKGNFGWAWPLWAGRPRIDHIVIKEVQYQFEVNRLKGNFWWAWPMWAGRPRINCIVIREVQYPFEVNRCRNEEIIVKGNFWSAWPMWPGSPMIDLSVIREAQYHLEVNRCRNEEVNEQVARTNGQTHINTISPLFLRKTWG</sequence>
<evidence type="ECO:0000313" key="2">
    <source>
        <dbReference type="Proteomes" id="UP000828390"/>
    </source>
</evidence>